<reference evidence="1 2" key="1">
    <citation type="submission" date="2017-04" db="EMBL/GenBank/DDBJ databases">
        <title>Unexpected and diverse lifestyles within the genus Limnohabitans.</title>
        <authorList>
            <person name="Kasalicky V."/>
            <person name="Mehrshad M."/>
            <person name="Andrei S.-A."/>
            <person name="Salcher M."/>
            <person name="Kratochvilova H."/>
            <person name="Simek K."/>
            <person name="Ghai R."/>
        </authorList>
    </citation>
    <scope>NUCLEOTIDE SEQUENCE [LARGE SCALE GENOMIC DNA]</scope>
    <source>
        <strain evidence="1 2">II-B4</strain>
    </source>
</reference>
<dbReference type="Proteomes" id="UP000250790">
    <property type="component" value="Unassembled WGS sequence"/>
</dbReference>
<evidence type="ECO:0000313" key="1">
    <source>
        <dbReference type="EMBL" id="PUE55528.1"/>
    </source>
</evidence>
<sequence length="127" mass="14120">MARIVDTSKIVRIRDTSNLGVKVPADFIQNTFGARPVASTTRMDLLQLRDLMSEMLQSTGGRPSLSHSSDRVKLPKLESDWAAIEEISQRLAPQLVFKPSPAQVAAVMLHWAVSHMNEEDIKHAMKA</sequence>
<accession>A0A315EFD1</accession>
<protein>
    <submittedName>
        <fullName evidence="1">Uncharacterized protein</fullName>
    </submittedName>
</protein>
<gene>
    <name evidence="1" type="ORF">B9Z37_02925</name>
</gene>
<comment type="caution">
    <text evidence="1">The sequence shown here is derived from an EMBL/GenBank/DDBJ whole genome shotgun (WGS) entry which is preliminary data.</text>
</comment>
<dbReference type="EMBL" id="NESN01000001">
    <property type="protein sequence ID" value="PUE55528.1"/>
    <property type="molecule type" value="Genomic_DNA"/>
</dbReference>
<dbReference type="RefSeq" id="WP_108311518.1">
    <property type="nucleotide sequence ID" value="NZ_NESN01000001.1"/>
</dbReference>
<organism evidence="1 2">
    <name type="scientific">Limnohabitans parvus II-B4</name>
    <dbReference type="NCBI Taxonomy" id="1293052"/>
    <lineage>
        <taxon>Bacteria</taxon>
        <taxon>Pseudomonadati</taxon>
        <taxon>Pseudomonadota</taxon>
        <taxon>Betaproteobacteria</taxon>
        <taxon>Burkholderiales</taxon>
        <taxon>Comamonadaceae</taxon>
        <taxon>Limnohabitans</taxon>
    </lineage>
</organism>
<keyword evidence="2" id="KW-1185">Reference proteome</keyword>
<evidence type="ECO:0000313" key="2">
    <source>
        <dbReference type="Proteomes" id="UP000250790"/>
    </source>
</evidence>
<name>A0A315EFD1_9BURK</name>
<dbReference type="AlphaFoldDB" id="A0A315EFD1"/>
<proteinExistence type="predicted"/>